<dbReference type="Pfam" id="PF10704">
    <property type="entry name" value="DUF2508"/>
    <property type="match status" value="1"/>
</dbReference>
<keyword evidence="2" id="KW-1185">Reference proteome</keyword>
<dbReference type="EMBL" id="JAKNHQ010000008">
    <property type="protein sequence ID" value="MCG4610816.1"/>
    <property type="molecule type" value="Genomic_DNA"/>
</dbReference>
<evidence type="ECO:0000313" key="1">
    <source>
        <dbReference type="EMBL" id="MCG4610816.1"/>
    </source>
</evidence>
<proteinExistence type="predicted"/>
<sequence length="92" mass="10992">METVLKLIQRVDSRETDKKQEQEKRQLLEELREVARLMACNDLWFELECDENLIEACIYQREALQARYRYLLGTARRKGISCEPFQPKRAEG</sequence>
<reference evidence="1 2" key="1">
    <citation type="submission" date="2022-01" db="EMBL/GenBank/DDBJ databases">
        <title>Collection of gut derived symbiotic bacterial strains cultured from healthy donors.</title>
        <authorList>
            <person name="Lin H."/>
            <person name="Kohout C."/>
            <person name="Waligurski E."/>
            <person name="Pamer E.G."/>
        </authorList>
    </citation>
    <scope>NUCLEOTIDE SEQUENCE [LARGE SCALE GENOMIC DNA]</scope>
    <source>
        <strain evidence="1 2">DFI.7.58</strain>
    </source>
</reference>
<dbReference type="Proteomes" id="UP001298681">
    <property type="component" value="Unassembled WGS sequence"/>
</dbReference>
<evidence type="ECO:0000313" key="2">
    <source>
        <dbReference type="Proteomes" id="UP001298681"/>
    </source>
</evidence>
<gene>
    <name evidence="1" type="ORF">L0P57_07695</name>
</gene>
<comment type="caution">
    <text evidence="1">The sequence shown here is derived from an EMBL/GenBank/DDBJ whole genome shotgun (WGS) entry which is preliminary data.</text>
</comment>
<organism evidence="1 2">
    <name type="scientific">Anaeromassilibacillus senegalensis</name>
    <dbReference type="NCBI Taxonomy" id="1673717"/>
    <lineage>
        <taxon>Bacteria</taxon>
        <taxon>Bacillati</taxon>
        <taxon>Bacillota</taxon>
        <taxon>Clostridia</taxon>
        <taxon>Eubacteriales</taxon>
        <taxon>Acutalibacteraceae</taxon>
        <taxon>Anaeromassilibacillus</taxon>
    </lineage>
</organism>
<dbReference type="InterPro" id="IPR019644">
    <property type="entry name" value="DUF2508"/>
</dbReference>
<name>A0ABS9MJA9_9FIRM</name>
<accession>A0ABS9MJA9</accession>
<protein>
    <submittedName>
        <fullName evidence="1">DUF2508 family protein</fullName>
    </submittedName>
</protein>